<accession>A0ACB7H4S7</accession>
<protein>
    <submittedName>
        <fullName evidence="1">Uncharacterized protein</fullName>
    </submittedName>
</protein>
<organism evidence="1 2">
    <name type="scientific">Manihot esculenta</name>
    <name type="common">Cassava</name>
    <name type="synonym">Jatropha manihot</name>
    <dbReference type="NCBI Taxonomy" id="3983"/>
    <lineage>
        <taxon>Eukaryota</taxon>
        <taxon>Viridiplantae</taxon>
        <taxon>Streptophyta</taxon>
        <taxon>Embryophyta</taxon>
        <taxon>Tracheophyta</taxon>
        <taxon>Spermatophyta</taxon>
        <taxon>Magnoliopsida</taxon>
        <taxon>eudicotyledons</taxon>
        <taxon>Gunneridae</taxon>
        <taxon>Pentapetalae</taxon>
        <taxon>rosids</taxon>
        <taxon>fabids</taxon>
        <taxon>Malpighiales</taxon>
        <taxon>Euphorbiaceae</taxon>
        <taxon>Crotonoideae</taxon>
        <taxon>Manihoteae</taxon>
        <taxon>Manihot</taxon>
    </lineage>
</organism>
<comment type="caution">
    <text evidence="1">The sequence shown here is derived from an EMBL/GenBank/DDBJ whole genome shotgun (WGS) entry which is preliminary data.</text>
</comment>
<dbReference type="Proteomes" id="UP000091857">
    <property type="component" value="Chromosome 9"/>
</dbReference>
<keyword evidence="2" id="KW-1185">Reference proteome</keyword>
<proteinExistence type="predicted"/>
<dbReference type="EMBL" id="CM004395">
    <property type="protein sequence ID" value="KAG8647235.1"/>
    <property type="molecule type" value="Genomic_DNA"/>
</dbReference>
<evidence type="ECO:0000313" key="1">
    <source>
        <dbReference type="EMBL" id="KAG8647235.1"/>
    </source>
</evidence>
<sequence length="152" mass="17681">MVNVKVTKNELSIDFVMPQDATIFEVKQMVESLMNFEVHSQALFCNGQMLEENRSLESYNFREIVCFELDTVPPQLKFYILAKSPVKETRMKVKSTTTVLELREKVERKWAIFSHILSLKYNGEMMSDDLPLSHYEVRSNSVIEVVVGLEPR</sequence>
<gene>
    <name evidence="1" type="ORF">MANES_09G067397v8</name>
</gene>
<name>A0ACB7H4S7_MANES</name>
<evidence type="ECO:0000313" key="2">
    <source>
        <dbReference type="Proteomes" id="UP000091857"/>
    </source>
</evidence>
<reference evidence="2" key="1">
    <citation type="journal article" date="2016" name="Nat. Biotechnol.">
        <title>Sequencing wild and cultivated cassava and related species reveals extensive interspecific hybridization and genetic diversity.</title>
        <authorList>
            <person name="Bredeson J.V."/>
            <person name="Lyons J.B."/>
            <person name="Prochnik S.E."/>
            <person name="Wu G.A."/>
            <person name="Ha C.M."/>
            <person name="Edsinger-Gonzales E."/>
            <person name="Grimwood J."/>
            <person name="Schmutz J."/>
            <person name="Rabbi I.Y."/>
            <person name="Egesi C."/>
            <person name="Nauluvula P."/>
            <person name="Lebot V."/>
            <person name="Ndunguru J."/>
            <person name="Mkamilo G."/>
            <person name="Bart R.S."/>
            <person name="Setter T.L."/>
            <person name="Gleadow R.M."/>
            <person name="Kulakow P."/>
            <person name="Ferguson M.E."/>
            <person name="Rounsley S."/>
            <person name="Rokhsar D.S."/>
        </authorList>
    </citation>
    <scope>NUCLEOTIDE SEQUENCE [LARGE SCALE GENOMIC DNA]</scope>
    <source>
        <strain evidence="2">cv. AM560-2</strain>
    </source>
</reference>